<keyword evidence="5" id="KW-0539">Nucleus</keyword>
<feature type="compositionally biased region" description="Polar residues" evidence="6">
    <location>
        <begin position="77"/>
        <end position="86"/>
    </location>
</feature>
<feature type="domain" description="TAFH" evidence="7">
    <location>
        <begin position="484"/>
        <end position="581"/>
    </location>
</feature>
<dbReference type="InterPro" id="IPR009072">
    <property type="entry name" value="Histone-fold"/>
</dbReference>
<organism evidence="8 9">
    <name type="scientific">Priapulus caudatus</name>
    <name type="common">Priapulid worm</name>
    <dbReference type="NCBI Taxonomy" id="37621"/>
    <lineage>
        <taxon>Eukaryota</taxon>
        <taxon>Metazoa</taxon>
        <taxon>Ecdysozoa</taxon>
        <taxon>Scalidophora</taxon>
        <taxon>Priapulida</taxon>
        <taxon>Priapulimorpha</taxon>
        <taxon>Priapulimorphida</taxon>
        <taxon>Priapulidae</taxon>
        <taxon>Priapulus</taxon>
    </lineage>
</organism>
<protein>
    <submittedName>
        <fullName evidence="9">Transcription initiation factor TFIID subunit 4-like</fullName>
    </submittedName>
</protein>
<dbReference type="CDD" id="cd08045">
    <property type="entry name" value="HFD_TAF4"/>
    <property type="match status" value="1"/>
</dbReference>
<evidence type="ECO:0000256" key="1">
    <source>
        <dbReference type="ARBA" id="ARBA00004123"/>
    </source>
</evidence>
<evidence type="ECO:0000256" key="6">
    <source>
        <dbReference type="SAM" id="MobiDB-lite"/>
    </source>
</evidence>
<dbReference type="InterPro" id="IPR003894">
    <property type="entry name" value="TAFH_NHR1"/>
</dbReference>
<dbReference type="PROSITE" id="PS51119">
    <property type="entry name" value="TAFH"/>
    <property type="match status" value="1"/>
</dbReference>
<evidence type="ECO:0000256" key="4">
    <source>
        <dbReference type="ARBA" id="ARBA00023163"/>
    </source>
</evidence>
<feature type="compositionally biased region" description="Basic and acidic residues" evidence="6">
    <location>
        <begin position="817"/>
        <end position="840"/>
    </location>
</feature>
<evidence type="ECO:0000256" key="3">
    <source>
        <dbReference type="ARBA" id="ARBA00023015"/>
    </source>
</evidence>
<comment type="similarity">
    <text evidence="2">Belongs to the TAF4 family.</text>
</comment>
<keyword evidence="3" id="KW-0805">Transcription regulation</keyword>
<name>A0ABM1ET05_PRICU</name>
<dbReference type="RefSeq" id="XP_014675326.1">
    <property type="nucleotide sequence ID" value="XM_014819840.1"/>
</dbReference>
<dbReference type="InterPro" id="IPR045144">
    <property type="entry name" value="TAF4"/>
</dbReference>
<dbReference type="PANTHER" id="PTHR15138">
    <property type="entry name" value="TRANSCRIPTION INITIATION FACTOR TFIID SUBUNIT 4"/>
    <property type="match status" value="1"/>
</dbReference>
<dbReference type="SUPFAM" id="SSF47113">
    <property type="entry name" value="Histone-fold"/>
    <property type="match status" value="1"/>
</dbReference>
<feature type="region of interest" description="Disordered" evidence="6">
    <location>
        <begin position="853"/>
        <end position="891"/>
    </location>
</feature>
<proteinExistence type="inferred from homology"/>
<evidence type="ECO:0000313" key="9">
    <source>
        <dbReference type="RefSeq" id="XP_014675326.1"/>
    </source>
</evidence>
<evidence type="ECO:0000259" key="7">
    <source>
        <dbReference type="PROSITE" id="PS51119"/>
    </source>
</evidence>
<keyword evidence="8" id="KW-1185">Reference proteome</keyword>
<sequence length="922" mass="98080">MASSKSLEDVLSSEVDESAVNALVGTLESQLSSSSVTSCSQQVSANVILNNHISGNVIGSGSLTLGTGGQKNMIINLPNNNSQADGSTTSSSAATNKSIPQNVQGTGINSLGTALNCTQQMAGVPASGYLTLSTTCAQINSARSSPSVTIAPSPLPTVGVQNAMQQNIIAKNGTISVVQNANGTMSLVTQSSSDTVNGTVNSGLSAIQSLASVAAHQAKIVTMPGQATVRTVHSPNLITTNLPQQRIVIRQDGQPSVVKADTTNSANVVQMSTATTSLMKSVQNSLSTGSVINVSAVSSQPAGQQLVYTSTASGSISNPASVLQGVQLVNMNVMPRPGMSNQQKPLAPRVILNTGTPIRIASPAGVQVQRPNMVQVSGQSMDLRPSLLQGSVLVRTPSGQLQLVTANLPTALQPRSSATNPPSTAYRLQTIQHPVQTQVTTSPVRMSVPAAGMHTVSMASSSPLVSGTASSSHGPSATVSAKMSPEVAKKKCKNFFSTLIKLASSQPPDVAANVRKLIQGVIDGLVQPEDFTTKLEAELKSSPQPFLVPFLKRSLPHLRQSLYNNEVSIEGVNPPPPSALAIPAVETTPLPAPTVHNKVTRPGQVTSQQAIAQQHMLNSQHKNVSQVMTKLVPGSIAASTPTIAGALKPRPGIHVRAGASAPQREKGHSAFRDDDDINDVAAMGGVNLIEESQRILASTTEHVGTVERSCKDESFLLGSALQTRIREIVRKHGLDDAPADVANLVSHATQERLRTIIEKLGLIAEHRIDTVKMDTHYKESTNVRTQLKFLEELDKLEKKRHEEQEREMLLRLAKSRSKQEDPEQARLKQKAKEMQQAEMEVLRQQEANQTALAAIGPRKRRKFDQAEVSDSAGTSGTTPAGSAPQRFQRPRTKRVNLRDLIFLMEQERETCRSVLLYKSFLK</sequence>
<accession>A0ABM1ET05</accession>
<dbReference type="GeneID" id="106815384"/>
<dbReference type="SUPFAM" id="SSF158553">
    <property type="entry name" value="TAFH domain-like"/>
    <property type="match status" value="1"/>
</dbReference>
<dbReference type="Pfam" id="PF07531">
    <property type="entry name" value="TAFH"/>
    <property type="match status" value="1"/>
</dbReference>
<dbReference type="InterPro" id="IPR037249">
    <property type="entry name" value="TAFH/NHR1_dom_sf"/>
</dbReference>
<evidence type="ECO:0000256" key="2">
    <source>
        <dbReference type="ARBA" id="ARBA00006178"/>
    </source>
</evidence>
<feature type="compositionally biased region" description="Polar residues" evidence="6">
    <location>
        <begin position="871"/>
        <end position="880"/>
    </location>
</feature>
<dbReference type="Proteomes" id="UP000695022">
    <property type="component" value="Unplaced"/>
</dbReference>
<dbReference type="Pfam" id="PF05236">
    <property type="entry name" value="TAF4"/>
    <property type="match status" value="1"/>
</dbReference>
<dbReference type="PANTHER" id="PTHR15138:SF14">
    <property type="entry name" value="TRANSCRIPTION INITIATION FACTOR TFIID SUBUNIT 4"/>
    <property type="match status" value="1"/>
</dbReference>
<dbReference type="SMART" id="SM00549">
    <property type="entry name" value="TAFH"/>
    <property type="match status" value="1"/>
</dbReference>
<reference evidence="9" key="1">
    <citation type="submission" date="2025-08" db="UniProtKB">
        <authorList>
            <consortium name="RefSeq"/>
        </authorList>
    </citation>
    <scope>IDENTIFICATION</scope>
</reference>
<dbReference type="Gene3D" id="1.10.20.10">
    <property type="entry name" value="Histone, subunit A"/>
    <property type="match status" value="1"/>
</dbReference>
<evidence type="ECO:0000256" key="5">
    <source>
        <dbReference type="ARBA" id="ARBA00023242"/>
    </source>
</evidence>
<comment type="subcellular location">
    <subcellularLocation>
        <location evidence="1">Nucleus</location>
    </subcellularLocation>
</comment>
<evidence type="ECO:0000313" key="8">
    <source>
        <dbReference type="Proteomes" id="UP000695022"/>
    </source>
</evidence>
<dbReference type="InterPro" id="IPR007900">
    <property type="entry name" value="TAF4_C"/>
</dbReference>
<feature type="region of interest" description="Disordered" evidence="6">
    <location>
        <begin position="811"/>
        <end position="840"/>
    </location>
</feature>
<feature type="region of interest" description="Disordered" evidence="6">
    <location>
        <begin position="77"/>
        <end position="101"/>
    </location>
</feature>
<gene>
    <name evidence="9" type="primary">LOC106815384</name>
</gene>
<dbReference type="Gene3D" id="1.20.120.1110">
    <property type="entry name" value="TAFH/NHR1 domain"/>
    <property type="match status" value="1"/>
</dbReference>
<keyword evidence="4" id="KW-0804">Transcription</keyword>